<dbReference type="OrthoDB" id="8843934at2"/>
<evidence type="ECO:0000313" key="11">
    <source>
        <dbReference type="Proteomes" id="UP000242642"/>
    </source>
</evidence>
<dbReference type="PANTHER" id="PTHR32196:SF21">
    <property type="entry name" value="ABC TRANSPORTER PERMEASE PROTEIN YPHD-RELATED"/>
    <property type="match status" value="1"/>
</dbReference>
<dbReference type="EMBL" id="FOHV01000007">
    <property type="protein sequence ID" value="SET03235.1"/>
    <property type="molecule type" value="Genomic_DNA"/>
</dbReference>
<keyword evidence="8 9" id="KW-0472">Membrane</keyword>
<evidence type="ECO:0000256" key="4">
    <source>
        <dbReference type="ARBA" id="ARBA00022475"/>
    </source>
</evidence>
<proteinExistence type="inferred from homology"/>
<dbReference type="AlphaFoldDB" id="A0A1I0B946"/>
<dbReference type="GO" id="GO:0022857">
    <property type="term" value="F:transmembrane transporter activity"/>
    <property type="evidence" value="ECO:0007669"/>
    <property type="project" value="InterPro"/>
</dbReference>
<keyword evidence="11" id="KW-1185">Reference proteome</keyword>
<dbReference type="Pfam" id="PF02653">
    <property type="entry name" value="BPD_transp_2"/>
    <property type="match status" value="1"/>
</dbReference>
<feature type="transmembrane region" description="Helical" evidence="9">
    <location>
        <begin position="174"/>
        <end position="197"/>
    </location>
</feature>
<keyword evidence="6 9" id="KW-0812">Transmembrane</keyword>
<keyword evidence="7 9" id="KW-1133">Transmembrane helix</keyword>
<keyword evidence="4" id="KW-1003">Cell membrane</keyword>
<comment type="subcellular location">
    <subcellularLocation>
        <location evidence="1">Cell inner membrane</location>
        <topology evidence="1">Multi-pass membrane protein</topology>
    </subcellularLocation>
</comment>
<feature type="transmembrane region" description="Helical" evidence="9">
    <location>
        <begin position="110"/>
        <end position="133"/>
    </location>
</feature>
<dbReference type="RefSeq" id="WP_093318574.1">
    <property type="nucleotide sequence ID" value="NZ_FOHV01000007.1"/>
</dbReference>
<feature type="transmembrane region" description="Helical" evidence="9">
    <location>
        <begin position="228"/>
        <end position="250"/>
    </location>
</feature>
<protein>
    <submittedName>
        <fullName evidence="10">Ribose transport system permease protein</fullName>
    </submittedName>
</protein>
<dbReference type="InterPro" id="IPR001851">
    <property type="entry name" value="ABC_transp_permease"/>
</dbReference>
<dbReference type="CDD" id="cd06579">
    <property type="entry name" value="TM_PBP1_transp_AraH_like"/>
    <property type="match status" value="1"/>
</dbReference>
<evidence type="ECO:0000256" key="2">
    <source>
        <dbReference type="ARBA" id="ARBA00007942"/>
    </source>
</evidence>
<evidence type="ECO:0000256" key="9">
    <source>
        <dbReference type="SAM" id="Phobius"/>
    </source>
</evidence>
<feature type="transmembrane region" description="Helical" evidence="9">
    <location>
        <begin position="139"/>
        <end position="162"/>
    </location>
</feature>
<feature type="transmembrane region" description="Helical" evidence="9">
    <location>
        <begin position="60"/>
        <end position="79"/>
    </location>
</feature>
<feature type="transmembrane region" description="Helical" evidence="9">
    <location>
        <begin position="85"/>
        <end position="103"/>
    </location>
</feature>
<evidence type="ECO:0000256" key="1">
    <source>
        <dbReference type="ARBA" id="ARBA00004429"/>
    </source>
</evidence>
<evidence type="ECO:0000256" key="8">
    <source>
        <dbReference type="ARBA" id="ARBA00023136"/>
    </source>
</evidence>
<evidence type="ECO:0000256" key="3">
    <source>
        <dbReference type="ARBA" id="ARBA00022448"/>
    </source>
</evidence>
<comment type="similarity">
    <text evidence="2">Belongs to the binding-protein-dependent transport system permease family. AraH/RbsC subfamily.</text>
</comment>
<dbReference type="Proteomes" id="UP000242642">
    <property type="component" value="Unassembled WGS sequence"/>
</dbReference>
<accession>A0A1I0B946</accession>
<keyword evidence="5" id="KW-0997">Cell inner membrane</keyword>
<dbReference type="STRING" id="1123402.SAMN02583745_01188"/>
<reference evidence="11" key="1">
    <citation type="submission" date="2016-10" db="EMBL/GenBank/DDBJ databases">
        <authorList>
            <person name="Varghese N."/>
            <person name="Submissions S."/>
        </authorList>
    </citation>
    <scope>NUCLEOTIDE SEQUENCE [LARGE SCALE GENOMIC DNA]</scope>
    <source>
        <strain evidence="11">DSM 18579</strain>
    </source>
</reference>
<evidence type="ECO:0000256" key="7">
    <source>
        <dbReference type="ARBA" id="ARBA00022989"/>
    </source>
</evidence>
<evidence type="ECO:0000256" key="6">
    <source>
        <dbReference type="ARBA" id="ARBA00022692"/>
    </source>
</evidence>
<evidence type="ECO:0000256" key="5">
    <source>
        <dbReference type="ARBA" id="ARBA00022519"/>
    </source>
</evidence>
<dbReference type="GO" id="GO:0005886">
    <property type="term" value="C:plasma membrane"/>
    <property type="evidence" value="ECO:0007669"/>
    <property type="project" value="UniProtKB-SubCell"/>
</dbReference>
<sequence>MNTSTQSLESVNQIENGIKSRFIKYTKQPAFYPFVGLLILFIFMSLFNDSFFTKNNITNILRQVSINAIIAVGMTFAILKGGIDLSVGAVMALAGTVTATLLVAGIPIPLAIIAGIIVGALFGFANGFCIAIGKMPPIIVTFATMGIARGFALLYTGGYPISGLPSAFDFLGKGVLFGIQVPIIIMAIVFIIAYMILVHLPFGRHVYAIGGNEESARLSGIKVVNVKLWVYIISGTCAAIAGIVLTSRLMSAQPNSGLGFELDAIAAVVLGGAAISGGKGTIIGTLVGAILLGVLSNGLNLMDVSSYLQNVIKGCIILCAIYLSSNKNA</sequence>
<evidence type="ECO:0000313" key="10">
    <source>
        <dbReference type="EMBL" id="SET03235.1"/>
    </source>
</evidence>
<gene>
    <name evidence="10" type="ORF">SAMN02583745_01188</name>
</gene>
<organism evidence="10 11">
    <name type="scientific">Thorsellia anophelis DSM 18579</name>
    <dbReference type="NCBI Taxonomy" id="1123402"/>
    <lineage>
        <taxon>Bacteria</taxon>
        <taxon>Pseudomonadati</taxon>
        <taxon>Pseudomonadota</taxon>
        <taxon>Gammaproteobacteria</taxon>
        <taxon>Enterobacterales</taxon>
        <taxon>Thorselliaceae</taxon>
        <taxon>Thorsellia</taxon>
    </lineage>
</organism>
<feature type="transmembrane region" description="Helical" evidence="9">
    <location>
        <begin position="262"/>
        <end position="295"/>
    </location>
</feature>
<dbReference type="PANTHER" id="PTHR32196">
    <property type="entry name" value="ABC TRANSPORTER PERMEASE PROTEIN YPHD-RELATED-RELATED"/>
    <property type="match status" value="1"/>
</dbReference>
<keyword evidence="3" id="KW-0813">Transport</keyword>
<name>A0A1I0B946_9GAMM</name>
<feature type="transmembrane region" description="Helical" evidence="9">
    <location>
        <begin position="30"/>
        <end position="48"/>
    </location>
</feature>